<reference evidence="1" key="1">
    <citation type="submission" date="2020-04" db="EMBL/GenBank/DDBJ databases">
        <authorList>
            <person name="Chiriac C."/>
            <person name="Salcher M."/>
            <person name="Ghai R."/>
            <person name="Kavagutti S V."/>
        </authorList>
    </citation>
    <scope>NUCLEOTIDE SEQUENCE</scope>
</reference>
<sequence>MYNGFDYHKAMEDGHAYNHYVADLLRQFGVPGVSVPEFSIAKTSEEVLDKTKNEKDVLVDDLVIEVKASSRAFRNAEEFPYNPVIVDTVYGYDSKVIKPLVYIIVSQVTKGLFVIPTASKPDWTIRTYKDLDRNIEDRFYMTNKRHCRPFIEFVDLLLERADERANTMQ</sequence>
<dbReference type="EMBL" id="LR796680">
    <property type="protein sequence ID" value="CAB4158592.1"/>
    <property type="molecule type" value="Genomic_DNA"/>
</dbReference>
<proteinExistence type="predicted"/>
<evidence type="ECO:0000313" key="1">
    <source>
        <dbReference type="EMBL" id="CAB4158592.1"/>
    </source>
</evidence>
<name>A0A6J5NIP2_9CAUD</name>
<protein>
    <submittedName>
        <fullName evidence="1">Uncharacterized protein</fullName>
    </submittedName>
</protein>
<organism evidence="1">
    <name type="scientific">uncultured Caudovirales phage</name>
    <dbReference type="NCBI Taxonomy" id="2100421"/>
    <lineage>
        <taxon>Viruses</taxon>
        <taxon>Duplodnaviria</taxon>
        <taxon>Heunggongvirae</taxon>
        <taxon>Uroviricota</taxon>
        <taxon>Caudoviricetes</taxon>
        <taxon>Peduoviridae</taxon>
        <taxon>Maltschvirus</taxon>
        <taxon>Maltschvirus maltsch</taxon>
    </lineage>
</organism>
<gene>
    <name evidence="1" type="ORF">UFOVP701_14</name>
</gene>
<accession>A0A6J5NIP2</accession>